<keyword evidence="3" id="KW-0238">DNA-binding</keyword>
<evidence type="ECO:0000256" key="1">
    <source>
        <dbReference type="ARBA" id="ARBA00010923"/>
    </source>
</evidence>
<dbReference type="CDD" id="cd17261">
    <property type="entry name" value="RMtype1_S_EcoKI-TRD2-CR2_like"/>
    <property type="match status" value="1"/>
</dbReference>
<dbReference type="PANTHER" id="PTHR43140:SF1">
    <property type="entry name" value="TYPE I RESTRICTION ENZYME ECOKI SPECIFICITY SUBUNIT"/>
    <property type="match status" value="1"/>
</dbReference>
<comment type="similarity">
    <text evidence="1">Belongs to the type-I restriction system S methylase family.</text>
</comment>
<keyword evidence="7" id="KW-1185">Reference proteome</keyword>
<feature type="domain" description="Type I restriction modification DNA specificity" evidence="5">
    <location>
        <begin position="229"/>
        <end position="413"/>
    </location>
</feature>
<reference evidence="6 7" key="1">
    <citation type="submission" date="2023-03" db="EMBL/GenBank/DDBJ databases">
        <title>Paludisphaera mucosa sp. nov. a novel planctomycete from northern fen.</title>
        <authorList>
            <person name="Ivanova A."/>
        </authorList>
    </citation>
    <scope>NUCLEOTIDE SEQUENCE [LARGE SCALE GENOMIC DNA]</scope>
    <source>
        <strain evidence="6 7">Pla2</strain>
    </source>
</reference>
<evidence type="ECO:0000256" key="4">
    <source>
        <dbReference type="SAM" id="MobiDB-lite"/>
    </source>
</evidence>
<proteinExistence type="inferred from homology"/>
<dbReference type="GO" id="GO:0004519">
    <property type="term" value="F:endonuclease activity"/>
    <property type="evidence" value="ECO:0007669"/>
    <property type="project" value="UniProtKB-KW"/>
</dbReference>
<keyword evidence="6" id="KW-0255">Endonuclease</keyword>
<dbReference type="CDD" id="cd17262">
    <property type="entry name" value="RMtype1_S_Aco12261I-TRD2-CR2"/>
    <property type="match status" value="1"/>
</dbReference>
<feature type="region of interest" description="Disordered" evidence="4">
    <location>
        <begin position="459"/>
        <end position="490"/>
    </location>
</feature>
<feature type="domain" description="Type I restriction modification DNA specificity" evidence="5">
    <location>
        <begin position="11"/>
        <end position="173"/>
    </location>
</feature>
<evidence type="ECO:0000256" key="2">
    <source>
        <dbReference type="ARBA" id="ARBA00022747"/>
    </source>
</evidence>
<accession>A0ABT6FLI8</accession>
<dbReference type="RefSeq" id="WP_277864757.1">
    <property type="nucleotide sequence ID" value="NZ_JARRAG010000007.1"/>
</dbReference>
<organism evidence="6 7">
    <name type="scientific">Paludisphaera mucosa</name>
    <dbReference type="NCBI Taxonomy" id="3030827"/>
    <lineage>
        <taxon>Bacteria</taxon>
        <taxon>Pseudomonadati</taxon>
        <taxon>Planctomycetota</taxon>
        <taxon>Planctomycetia</taxon>
        <taxon>Isosphaerales</taxon>
        <taxon>Isosphaeraceae</taxon>
        <taxon>Paludisphaera</taxon>
    </lineage>
</organism>
<keyword evidence="6" id="KW-0540">Nuclease</keyword>
<dbReference type="GO" id="GO:0016787">
    <property type="term" value="F:hydrolase activity"/>
    <property type="evidence" value="ECO:0007669"/>
    <property type="project" value="UniProtKB-KW"/>
</dbReference>
<evidence type="ECO:0000313" key="7">
    <source>
        <dbReference type="Proteomes" id="UP001216907"/>
    </source>
</evidence>
<dbReference type="Gene3D" id="3.90.220.20">
    <property type="entry name" value="DNA methylase specificity domains"/>
    <property type="match status" value="2"/>
</dbReference>
<sequence>MISPNYEELPEGWASASLQAITTNFDGRRVPLRAADRKLRQGAYPYYGASGIIDYIDKPLFNGDFLLVAEDGANLLSRSTPIAFQAQGEFWVNNHAHVLQTRGDLLLSYLEQFLNHLDLQNFVTGTAQPKLTQAALNRIQVMVPPLEEQHRILAMLERILEKADSARNKLERVPRTMKRFRQAVLAAACTGRLTADWRAKNPSAENVDAVLRSLGVEPLSGGGPDEEIPEGWRWVRFGDVLAELKNGLSTKPNQTPPGTPILRINAVRPCEVFFSDLRYLECSEAQRTEFALRDGDLLFTRYNGSIDLLGVCGIVRGIGGRALVYPDKLMRVRFPSSVVLPDYCEQYFSSPAARDRMIAKSKSSAGQNGVSGSDVKAQPLALPPVEEQREIVSRVSAFLTLADSIEQRAKSALQRVETLTQSVLAKAFRGELVPTEAELARREGRGYEHASELLARLKSLAKGETKRARGRRSSPRASTPEGDMLDFMEG</sequence>
<protein>
    <submittedName>
        <fullName evidence="6">Restriction endonuclease subunit S</fullName>
        <ecNumber evidence="6">3.1.21.-</ecNumber>
    </submittedName>
</protein>
<dbReference type="EC" id="3.1.21.-" evidence="6"/>
<dbReference type="Proteomes" id="UP001216907">
    <property type="component" value="Unassembled WGS sequence"/>
</dbReference>
<dbReference type="InterPro" id="IPR044946">
    <property type="entry name" value="Restrct_endonuc_typeI_TRD_sf"/>
</dbReference>
<dbReference type="Pfam" id="PF01420">
    <property type="entry name" value="Methylase_S"/>
    <property type="match status" value="2"/>
</dbReference>
<dbReference type="SUPFAM" id="SSF116734">
    <property type="entry name" value="DNA methylase specificity domain"/>
    <property type="match status" value="2"/>
</dbReference>
<dbReference type="PANTHER" id="PTHR43140">
    <property type="entry name" value="TYPE-1 RESTRICTION ENZYME ECOKI SPECIFICITY PROTEIN"/>
    <property type="match status" value="1"/>
</dbReference>
<dbReference type="InterPro" id="IPR000055">
    <property type="entry name" value="Restrct_endonuc_typeI_TRD"/>
</dbReference>
<keyword evidence="2" id="KW-0680">Restriction system</keyword>
<gene>
    <name evidence="6" type="ORF">PZE19_32130</name>
</gene>
<dbReference type="EMBL" id="JARRAG010000007">
    <property type="protein sequence ID" value="MDG3008437.1"/>
    <property type="molecule type" value="Genomic_DNA"/>
</dbReference>
<evidence type="ECO:0000313" key="6">
    <source>
        <dbReference type="EMBL" id="MDG3008437.1"/>
    </source>
</evidence>
<comment type="caution">
    <text evidence="6">The sequence shown here is derived from an EMBL/GenBank/DDBJ whole genome shotgun (WGS) entry which is preliminary data.</text>
</comment>
<evidence type="ECO:0000259" key="5">
    <source>
        <dbReference type="Pfam" id="PF01420"/>
    </source>
</evidence>
<keyword evidence="6" id="KW-0378">Hydrolase</keyword>
<dbReference type="InterPro" id="IPR051212">
    <property type="entry name" value="Type-I_RE_S_subunit"/>
</dbReference>
<name>A0ABT6FLI8_9BACT</name>
<evidence type="ECO:0000256" key="3">
    <source>
        <dbReference type="ARBA" id="ARBA00023125"/>
    </source>
</evidence>